<dbReference type="Proteomes" id="UP000228952">
    <property type="component" value="Unassembled WGS sequence"/>
</dbReference>
<dbReference type="Pfam" id="PF13635">
    <property type="entry name" value="DUF4143"/>
    <property type="match status" value="1"/>
</dbReference>
<organism evidence="3 4">
    <name type="scientific">Candidatus Dojkabacteria bacterium CG_4_10_14_0_2_um_filter_Dojkabacteria_WS6_41_15</name>
    <dbReference type="NCBI Taxonomy" id="2014249"/>
    <lineage>
        <taxon>Bacteria</taxon>
        <taxon>Candidatus Dojkabacteria</taxon>
    </lineage>
</organism>
<accession>A0A2M7W122</accession>
<gene>
    <name evidence="3" type="ORF">COX64_04600</name>
</gene>
<evidence type="ECO:0000259" key="2">
    <source>
        <dbReference type="Pfam" id="PF13635"/>
    </source>
</evidence>
<dbReference type="SUPFAM" id="SSF52540">
    <property type="entry name" value="P-loop containing nucleoside triphosphate hydrolases"/>
    <property type="match status" value="1"/>
</dbReference>
<protein>
    <submittedName>
        <fullName evidence="3">AAA family ATPase</fullName>
    </submittedName>
</protein>
<name>A0A2M7W122_9BACT</name>
<evidence type="ECO:0000313" key="4">
    <source>
        <dbReference type="Proteomes" id="UP000228952"/>
    </source>
</evidence>
<dbReference type="InterPro" id="IPR025420">
    <property type="entry name" value="DUF4143"/>
</dbReference>
<dbReference type="InterPro" id="IPR041682">
    <property type="entry name" value="AAA_14"/>
</dbReference>
<dbReference type="InterPro" id="IPR027417">
    <property type="entry name" value="P-loop_NTPase"/>
</dbReference>
<reference evidence="4" key="1">
    <citation type="submission" date="2017-09" db="EMBL/GenBank/DDBJ databases">
        <title>Depth-based differentiation of microbial function through sediment-hosted aquifers and enrichment of novel symbionts in the deep terrestrial subsurface.</title>
        <authorList>
            <person name="Probst A.J."/>
            <person name="Ladd B."/>
            <person name="Jarett J.K."/>
            <person name="Geller-Mcgrath D.E."/>
            <person name="Sieber C.M.K."/>
            <person name="Emerson J.B."/>
            <person name="Anantharaman K."/>
            <person name="Thomas B.C."/>
            <person name="Malmstrom R."/>
            <person name="Stieglmeier M."/>
            <person name="Klingl A."/>
            <person name="Woyke T."/>
            <person name="Ryan C.M."/>
            <person name="Banfield J.F."/>
        </authorList>
    </citation>
    <scope>NUCLEOTIDE SEQUENCE [LARGE SCALE GENOMIC DNA]</scope>
</reference>
<sequence length="388" mass="44516">MKIKRTIQRQLEDVATRIGIISIMGPRQSGKTTLAKMVFPNHTYYNLEDINLRAKIAQDPMGFIDNHASGIIFDEVQKFPELLSFIQVSIDKTFNPAKFVLTGSENLLLSEKVTQTLAGRVAIFHLLPLSINELIESKNLLSSYHKQMLFGFYPRLYDQSLVPKDIYPDYIATYVERDVRQIKNIGDLTNFQRFLQLLAGRVGQLLNLSSLANDVGVTYKTIESWISILESTYIVFRLQPYYENFGKRIIKSPKVYFYDTGLVCYLLGIDTLKELQTHPLGGNLFENMIIADIKKQMFNKRSSSQAYFWRDSDKNEIDFLIKNSKKLIPIEIKLGSSFNTDYLKGIKVWNSLLGKNSTSYVVYTGGKDKVIETEMLNWKDAVTFAELL</sequence>
<dbReference type="PANTHER" id="PTHR43566">
    <property type="entry name" value="CONSERVED PROTEIN"/>
    <property type="match status" value="1"/>
</dbReference>
<dbReference type="PANTHER" id="PTHR43566:SF2">
    <property type="entry name" value="DUF4143 DOMAIN-CONTAINING PROTEIN"/>
    <property type="match status" value="1"/>
</dbReference>
<feature type="domain" description="DUF4143" evidence="2">
    <location>
        <begin position="176"/>
        <end position="334"/>
    </location>
</feature>
<dbReference type="EMBL" id="PFQB01000116">
    <property type="protein sequence ID" value="PJA12365.1"/>
    <property type="molecule type" value="Genomic_DNA"/>
</dbReference>
<feature type="domain" description="AAA" evidence="1">
    <location>
        <begin position="20"/>
        <end position="134"/>
    </location>
</feature>
<proteinExistence type="predicted"/>
<dbReference type="AlphaFoldDB" id="A0A2M7W122"/>
<dbReference type="Pfam" id="PF13173">
    <property type="entry name" value="AAA_14"/>
    <property type="match status" value="1"/>
</dbReference>
<evidence type="ECO:0000313" key="3">
    <source>
        <dbReference type="EMBL" id="PJA12365.1"/>
    </source>
</evidence>
<comment type="caution">
    <text evidence="3">The sequence shown here is derived from an EMBL/GenBank/DDBJ whole genome shotgun (WGS) entry which is preliminary data.</text>
</comment>
<evidence type="ECO:0000259" key="1">
    <source>
        <dbReference type="Pfam" id="PF13173"/>
    </source>
</evidence>